<dbReference type="Gramene" id="OBART08G08970.1">
    <property type="protein sequence ID" value="OBART08G08970.1"/>
    <property type="gene ID" value="OBART08G08970"/>
</dbReference>
<evidence type="ECO:0000313" key="2">
    <source>
        <dbReference type="EnsemblPlants" id="OBART08G08970.1"/>
    </source>
</evidence>
<dbReference type="EnsemblPlants" id="OBART08G08970.1">
    <property type="protein sequence ID" value="OBART08G08970.1"/>
    <property type="gene ID" value="OBART08G08970"/>
</dbReference>
<sequence>MAVGMATVVVEFRGSNDDAAFGNGLGRAAPSGGRVRAAGTVKAVALFADPAMARCPAVEGSCGAGGLHRPTSPLASVGNGVGVEWCGVRSPCRWCEYCRYRSVCRWHLGAFAVDALVDWGSEFINARFSPLFLKLTVPLSAPQGRGQQGRGKTVGVADTGSSDESGALNDRPAMALVEEYLAAMAMDVGQELSRKIPIIEISNVRLFALHLCGSALASNPQMYGGRATKIM</sequence>
<dbReference type="PaxDb" id="65489-OBART08G08970.1"/>
<evidence type="ECO:0000313" key="3">
    <source>
        <dbReference type="Proteomes" id="UP000026960"/>
    </source>
</evidence>
<protein>
    <submittedName>
        <fullName evidence="2">Uncharacterized protein</fullName>
    </submittedName>
</protein>
<name>A0A0D3GYE9_9ORYZ</name>
<keyword evidence="3" id="KW-1185">Reference proteome</keyword>
<dbReference type="HOGENOM" id="CLU_104808_0_0_1"/>
<organism evidence="2">
    <name type="scientific">Oryza barthii</name>
    <dbReference type="NCBI Taxonomy" id="65489"/>
    <lineage>
        <taxon>Eukaryota</taxon>
        <taxon>Viridiplantae</taxon>
        <taxon>Streptophyta</taxon>
        <taxon>Embryophyta</taxon>
        <taxon>Tracheophyta</taxon>
        <taxon>Spermatophyta</taxon>
        <taxon>Magnoliopsida</taxon>
        <taxon>Liliopsida</taxon>
        <taxon>Poales</taxon>
        <taxon>Poaceae</taxon>
        <taxon>BOP clade</taxon>
        <taxon>Oryzoideae</taxon>
        <taxon>Oryzeae</taxon>
        <taxon>Oryzinae</taxon>
        <taxon>Oryza</taxon>
    </lineage>
</organism>
<dbReference type="Proteomes" id="UP000026960">
    <property type="component" value="Chromosome 8"/>
</dbReference>
<evidence type="ECO:0000256" key="1">
    <source>
        <dbReference type="SAM" id="MobiDB-lite"/>
    </source>
</evidence>
<feature type="region of interest" description="Disordered" evidence="1">
    <location>
        <begin position="143"/>
        <end position="168"/>
    </location>
</feature>
<dbReference type="AlphaFoldDB" id="A0A0D3GYE9"/>
<proteinExistence type="predicted"/>
<reference evidence="2" key="2">
    <citation type="submission" date="2015-03" db="UniProtKB">
        <authorList>
            <consortium name="EnsemblPlants"/>
        </authorList>
    </citation>
    <scope>IDENTIFICATION</scope>
</reference>
<accession>A0A0D3GYE9</accession>
<reference evidence="2" key="1">
    <citation type="journal article" date="2009" name="Rice">
        <title>De Novo Next Generation Sequencing of Plant Genomes.</title>
        <authorList>
            <person name="Rounsley S."/>
            <person name="Marri P.R."/>
            <person name="Yu Y."/>
            <person name="He R."/>
            <person name="Sisneros N."/>
            <person name="Goicoechea J.L."/>
            <person name="Lee S.J."/>
            <person name="Angelova A."/>
            <person name="Kudrna D."/>
            <person name="Luo M."/>
            <person name="Affourtit J."/>
            <person name="Desany B."/>
            <person name="Knight J."/>
            <person name="Niazi F."/>
            <person name="Egholm M."/>
            <person name="Wing R.A."/>
        </authorList>
    </citation>
    <scope>NUCLEOTIDE SEQUENCE [LARGE SCALE GENOMIC DNA]</scope>
    <source>
        <strain evidence="2">cv. IRGC 105608</strain>
    </source>
</reference>